<organism evidence="2 3">
    <name type="scientific">Deinococcus irradiatisoli</name>
    <dbReference type="NCBI Taxonomy" id="2202254"/>
    <lineage>
        <taxon>Bacteria</taxon>
        <taxon>Thermotogati</taxon>
        <taxon>Deinococcota</taxon>
        <taxon>Deinococci</taxon>
        <taxon>Deinococcales</taxon>
        <taxon>Deinococcaceae</taxon>
        <taxon>Deinococcus</taxon>
    </lineage>
</organism>
<dbReference type="OrthoDB" id="67266at2"/>
<sequence length="144" mass="15322">MKRFLLAALACTLVGCMPRQNASVLALNCSGTRSGTLTQVPFTLSANIDPQTGEVAGVLTEAGDKSFWVYGRRVQNASDFNFILSVSDHTENYAGVDLIVKKARLGYFTNSQSTLSGVLSGKSFTGRQKAGLNNYEVTLACSSG</sequence>
<evidence type="ECO:0000313" key="2">
    <source>
        <dbReference type="EMBL" id="AWN22987.1"/>
    </source>
</evidence>
<name>A0A2Z3JCT8_9DEIO</name>
<dbReference type="Proteomes" id="UP000245368">
    <property type="component" value="Chromosome"/>
</dbReference>
<reference evidence="2 3" key="1">
    <citation type="submission" date="2018-05" db="EMBL/GenBank/DDBJ databases">
        <title>Complete Genome Sequence of Deinococcus sp. strain 17bor-2.</title>
        <authorList>
            <person name="Srinivasan S."/>
        </authorList>
    </citation>
    <scope>NUCLEOTIDE SEQUENCE [LARGE SCALE GENOMIC DNA]</scope>
    <source>
        <strain evidence="2 3">17bor-2</strain>
    </source>
</reference>
<evidence type="ECO:0008006" key="4">
    <source>
        <dbReference type="Google" id="ProtNLM"/>
    </source>
</evidence>
<dbReference type="EMBL" id="CP029494">
    <property type="protein sequence ID" value="AWN22987.1"/>
    <property type="molecule type" value="Genomic_DNA"/>
</dbReference>
<gene>
    <name evidence="2" type="ORF">DKM44_06880</name>
</gene>
<evidence type="ECO:0000256" key="1">
    <source>
        <dbReference type="SAM" id="SignalP"/>
    </source>
</evidence>
<protein>
    <recommendedName>
        <fullName evidence="4">Lipoprotein</fullName>
    </recommendedName>
</protein>
<evidence type="ECO:0000313" key="3">
    <source>
        <dbReference type="Proteomes" id="UP000245368"/>
    </source>
</evidence>
<proteinExistence type="predicted"/>
<dbReference type="AlphaFoldDB" id="A0A2Z3JCT8"/>
<dbReference type="RefSeq" id="WP_109826412.1">
    <property type="nucleotide sequence ID" value="NZ_CP029494.1"/>
</dbReference>
<keyword evidence="1" id="KW-0732">Signal</keyword>
<accession>A0A2Z3JCT8</accession>
<feature type="chain" id="PRO_5016262220" description="Lipoprotein" evidence="1">
    <location>
        <begin position="23"/>
        <end position="144"/>
    </location>
</feature>
<keyword evidence="3" id="KW-1185">Reference proteome</keyword>
<dbReference type="PROSITE" id="PS51257">
    <property type="entry name" value="PROKAR_LIPOPROTEIN"/>
    <property type="match status" value="1"/>
</dbReference>
<dbReference type="KEGG" id="dez:DKM44_06880"/>
<feature type="signal peptide" evidence="1">
    <location>
        <begin position="1"/>
        <end position="22"/>
    </location>
</feature>